<dbReference type="Pfam" id="PF08059">
    <property type="entry name" value="SEP"/>
    <property type="match status" value="1"/>
</dbReference>
<dbReference type="InterPro" id="IPR012989">
    <property type="entry name" value="SEP_domain"/>
</dbReference>
<evidence type="ECO:0000256" key="1">
    <source>
        <dbReference type="ARBA" id="ARBA00004245"/>
    </source>
</evidence>
<evidence type="ECO:0000313" key="14">
    <source>
        <dbReference type="Proteomes" id="UP000078541"/>
    </source>
</evidence>
<gene>
    <name evidence="13" type="ORF">ALC56_02006</name>
</gene>
<evidence type="ECO:0000256" key="6">
    <source>
        <dbReference type="ARBA" id="ARBA00062345"/>
    </source>
</evidence>
<comment type="function">
    <text evidence="5">May be involved in the reorganization of actin cytoskeleton mediated by RND1, RND2 and RND3. Promotes RHOA activation mediated by GNA12 and GNA13.</text>
</comment>
<organism evidence="13 14">
    <name type="scientific">Trachymyrmex septentrionalis</name>
    <dbReference type="NCBI Taxonomy" id="34720"/>
    <lineage>
        <taxon>Eukaryota</taxon>
        <taxon>Metazoa</taxon>
        <taxon>Ecdysozoa</taxon>
        <taxon>Arthropoda</taxon>
        <taxon>Hexapoda</taxon>
        <taxon>Insecta</taxon>
        <taxon>Pterygota</taxon>
        <taxon>Neoptera</taxon>
        <taxon>Endopterygota</taxon>
        <taxon>Hymenoptera</taxon>
        <taxon>Apocrita</taxon>
        <taxon>Aculeata</taxon>
        <taxon>Formicoidea</taxon>
        <taxon>Formicidae</taxon>
        <taxon>Myrmicinae</taxon>
        <taxon>Trachymyrmex</taxon>
    </lineage>
</organism>
<dbReference type="AlphaFoldDB" id="A0A195FV50"/>
<keyword evidence="3 10" id="KW-0175">Coiled coil</keyword>
<evidence type="ECO:0000313" key="13">
    <source>
        <dbReference type="EMBL" id="KYN43744.1"/>
    </source>
</evidence>
<accession>A0A195FV50</accession>
<dbReference type="PROSITE" id="PS51399">
    <property type="entry name" value="SEP"/>
    <property type="match status" value="1"/>
</dbReference>
<feature type="region of interest" description="Disordered" evidence="11">
    <location>
        <begin position="452"/>
        <end position="511"/>
    </location>
</feature>
<name>A0A195FV50_9HYME</name>
<dbReference type="InterPro" id="IPR036241">
    <property type="entry name" value="NSFL1C_SEP_dom_sf"/>
</dbReference>
<dbReference type="PANTHER" id="PTHR23333:SF4">
    <property type="entry name" value="UBX DOMAIN-CONTAINING PROTEIN 11"/>
    <property type="match status" value="1"/>
</dbReference>
<dbReference type="PANTHER" id="PTHR23333">
    <property type="entry name" value="UBX DOMAIN CONTAINING PROTEIN"/>
    <property type="match status" value="1"/>
</dbReference>
<comment type="subunit">
    <text evidence="6">Interacts with GNA12, GNA13, RND1, RND2 and RND3.</text>
</comment>
<dbReference type="GO" id="GO:0043130">
    <property type="term" value="F:ubiquitin binding"/>
    <property type="evidence" value="ECO:0007669"/>
    <property type="project" value="TreeGrafter"/>
</dbReference>
<keyword evidence="2" id="KW-0963">Cytoplasm</keyword>
<evidence type="ECO:0000256" key="7">
    <source>
        <dbReference type="ARBA" id="ARBA00073759"/>
    </source>
</evidence>
<evidence type="ECO:0000256" key="9">
    <source>
        <dbReference type="ARBA" id="ARBA00081109"/>
    </source>
</evidence>
<dbReference type="Gene3D" id="3.30.420.210">
    <property type="entry name" value="SEP domain"/>
    <property type="match status" value="1"/>
</dbReference>
<dbReference type="SMART" id="SM00553">
    <property type="entry name" value="SEP"/>
    <property type="match status" value="1"/>
</dbReference>
<dbReference type="GO" id="GO:0043161">
    <property type="term" value="P:proteasome-mediated ubiquitin-dependent protein catabolic process"/>
    <property type="evidence" value="ECO:0007669"/>
    <property type="project" value="TreeGrafter"/>
</dbReference>
<dbReference type="Proteomes" id="UP000078541">
    <property type="component" value="Unassembled WGS sequence"/>
</dbReference>
<comment type="subcellular location">
    <subcellularLocation>
        <location evidence="1">Cytoplasm</location>
        <location evidence="1">Cytoskeleton</location>
    </subcellularLocation>
</comment>
<proteinExistence type="predicted"/>
<evidence type="ECO:0000256" key="11">
    <source>
        <dbReference type="SAM" id="MobiDB-lite"/>
    </source>
</evidence>
<evidence type="ECO:0000256" key="2">
    <source>
        <dbReference type="ARBA" id="ARBA00022490"/>
    </source>
</evidence>
<keyword evidence="4" id="KW-0206">Cytoskeleton</keyword>
<keyword evidence="14" id="KW-1185">Reference proteome</keyword>
<evidence type="ECO:0000256" key="10">
    <source>
        <dbReference type="SAM" id="Coils"/>
    </source>
</evidence>
<evidence type="ECO:0000256" key="3">
    <source>
        <dbReference type="ARBA" id="ARBA00023054"/>
    </source>
</evidence>
<dbReference type="EMBL" id="KQ981276">
    <property type="protein sequence ID" value="KYN43744.1"/>
    <property type="molecule type" value="Genomic_DNA"/>
</dbReference>
<dbReference type="STRING" id="34720.A0A195FV50"/>
<protein>
    <recommendedName>
        <fullName evidence="7">UBX domain-containing protein 11</fullName>
    </recommendedName>
    <alternativeName>
        <fullName evidence="9">Socius</fullName>
    </alternativeName>
    <alternativeName>
        <fullName evidence="8">UBX domain-containing protein 5</fullName>
    </alternativeName>
</protein>
<evidence type="ECO:0000256" key="8">
    <source>
        <dbReference type="ARBA" id="ARBA00075811"/>
    </source>
</evidence>
<dbReference type="FunFam" id="3.30.420.210:FF:000003">
    <property type="entry name" value="UBX domain protein 11"/>
    <property type="match status" value="1"/>
</dbReference>
<dbReference type="GO" id="GO:0005856">
    <property type="term" value="C:cytoskeleton"/>
    <property type="evidence" value="ECO:0007669"/>
    <property type="project" value="UniProtKB-SubCell"/>
</dbReference>
<sequence length="660" mass="74499">MLSNSLINAIIYNMNQGNSSIQSRKKFPKNSLILSHDSNCKLKTLPSSTCISDSTMAALKTDLSEDSKIMLGYGKSSTHVNKMVVSNANLSARKLWNNSFKMTRNSIAISDVIEEESELIGMLTKQLHLAESQMRKMQSVLAKTEEGMRTKDQEIGRLKRKIKEWETKYKSQELLRKKEQRSQAKNSEYFYQRCLMLEHKINEMEKFLADYGLIWVGDAKNTTNVDSSNNYINMCYEQLVTNIDQLNLAAGKDEVHIHHNEKGGGATFKTPSCISLKFYKNGMCINGGPLRSYHDSTVVSFIRDILDGYFPSELQQEYPDGVPFMMEDRRTELYIDDSASFPGQGYRLGKQSPMDNLLSTNLRRSNNIYQRYARANPSPKDNTSENIPFLSLPSRLLDSRTSSESPSVDIYSLRSQILASHNNVCSNSHIQSHVNAELARSSRRKKRELATKNMEYDMSMSEQLSKSKDTLRSTSSSRTRHRSFSDRSSSSRAQIVDSRLRLRSKSASSSAERLGITMQSTLRPKALSTAEVNNISELKIATLVSECFATKHPRGSRSATCARKSMPPILRQVNEATGKSNELRLKVRSLTGSTIYLVHVLADESVVKLYDLLDKAMQTSGYRGYKVVLSGYSPKRLQRVSTSLKESGINRDCVLHLVND</sequence>
<evidence type="ECO:0000259" key="12">
    <source>
        <dbReference type="PROSITE" id="PS51399"/>
    </source>
</evidence>
<reference evidence="13 14" key="1">
    <citation type="submission" date="2016-03" db="EMBL/GenBank/DDBJ databases">
        <title>Trachymyrmex septentrionalis WGS genome.</title>
        <authorList>
            <person name="Nygaard S."/>
            <person name="Hu H."/>
            <person name="Boomsma J."/>
            <person name="Zhang G."/>
        </authorList>
    </citation>
    <scope>NUCLEOTIDE SEQUENCE [LARGE SCALE GENOMIC DNA]</scope>
    <source>
        <strain evidence="13">Tsep2-gDNA-1</strain>
        <tissue evidence="13">Whole body</tissue>
    </source>
</reference>
<feature type="coiled-coil region" evidence="10">
    <location>
        <begin position="148"/>
        <end position="175"/>
    </location>
</feature>
<evidence type="ECO:0000256" key="4">
    <source>
        <dbReference type="ARBA" id="ARBA00023212"/>
    </source>
</evidence>
<dbReference type="SUPFAM" id="SSF102848">
    <property type="entry name" value="NSFL1 (p97 ATPase) cofactor p47, SEP domain"/>
    <property type="match status" value="1"/>
</dbReference>
<feature type="domain" description="SEP" evidence="12">
    <location>
        <begin position="271"/>
        <end position="335"/>
    </location>
</feature>
<evidence type="ECO:0000256" key="5">
    <source>
        <dbReference type="ARBA" id="ARBA00059434"/>
    </source>
</evidence>